<keyword evidence="2" id="KW-1003">Cell membrane</keyword>
<evidence type="ECO:0000256" key="6">
    <source>
        <dbReference type="SAM" id="Phobius"/>
    </source>
</evidence>
<feature type="transmembrane region" description="Helical" evidence="6">
    <location>
        <begin position="373"/>
        <end position="400"/>
    </location>
</feature>
<keyword evidence="10" id="KW-1185">Reference proteome</keyword>
<name>A0ABV2T7G2_9BACT</name>
<feature type="transmembrane region" description="Helical" evidence="6">
    <location>
        <begin position="326"/>
        <end position="353"/>
    </location>
</feature>
<feature type="transmembrane region" description="Helical" evidence="6">
    <location>
        <begin position="674"/>
        <end position="699"/>
    </location>
</feature>
<comment type="subcellular location">
    <subcellularLocation>
        <location evidence="1">Cell membrane</location>
        <topology evidence="1">Multi-pass membrane protein</topology>
    </subcellularLocation>
</comment>
<accession>A0ABV2T7G2</accession>
<keyword evidence="3 6" id="KW-0812">Transmembrane</keyword>
<dbReference type="InterPro" id="IPR003838">
    <property type="entry name" value="ABC3_permease_C"/>
</dbReference>
<feature type="domain" description="ABC3 transporter permease C-terminal" evidence="7">
    <location>
        <begin position="286"/>
        <end position="398"/>
    </location>
</feature>
<keyword evidence="5 6" id="KW-0472">Membrane</keyword>
<gene>
    <name evidence="9" type="ORF">ABR189_16345</name>
</gene>
<evidence type="ECO:0000256" key="1">
    <source>
        <dbReference type="ARBA" id="ARBA00004651"/>
    </source>
</evidence>
<evidence type="ECO:0000256" key="2">
    <source>
        <dbReference type="ARBA" id="ARBA00022475"/>
    </source>
</evidence>
<keyword evidence="4 6" id="KW-1133">Transmembrane helix</keyword>
<proteinExistence type="predicted"/>
<evidence type="ECO:0000313" key="10">
    <source>
        <dbReference type="Proteomes" id="UP001549749"/>
    </source>
</evidence>
<dbReference type="InterPro" id="IPR025857">
    <property type="entry name" value="MacB_PCD"/>
</dbReference>
<evidence type="ECO:0000256" key="3">
    <source>
        <dbReference type="ARBA" id="ARBA00022692"/>
    </source>
</evidence>
<sequence length="798" mass="88386">MFRNYFKTAFRNLWRRKTYTALNIAGLALGITCFSLLAMYLHNELTYDRFHKNASNLYRIKMTYSFGGATPSDVALTPKALVPVFKREFPEVVNIVRMGKPDLITLQYGDKVFNERNFLYAEAPFFEMFTFPLLQGDPAAVLKEPNTLVITATAARKYFGNEDPVGKIIKQGNTDLRITGVVADVPENSQLKFDFVGSAPVSTAEEWSPANYYTYVQLRAGASMEVVQQKTDRYVAAMVAKYGQLNKGDFIRYVLEPLTSVHLYSTATVSMEPGNDVRYIYILEGVAILLLLVACINFMNLATARSAERAREIGVRKTMGALRGQLFWQFIAESALITASALLTGILLAKLALPYFNDLTNRSLQMGLAGSSWLYALLMVVFVVVTFIAGTYPALFLSAFRPVTVLKGKMVQMKGGGLRKALVVTQFAASVFFIICTLVIAAQLNYIRHKKIGMERDHVIVLDGSVVGDKLGPLKQALLQVPGIKAVSASYDSPVKIGGGYSLGKVEGKPADFGMDITAMSVAKDFITTMNMEVISGEDFTDADIKDILLPEIGKRHYHFLLNETAAKRLGWSAAAALNKRISMNGRNGTIKGVLKDFHFESMRRAIEPIVIFPEYDYMLSKLLIKTDMVNMKNTAAGMKNAWASFFPQVPFEYHFLNEEFNSLYSSEQRTGNILTLFAVITIFISCLGLFGLAAFTATQRTREIGMRKVMGASVLNIVTLLSRDFLKLVGIAVIVASPLAWYIMNNWLADFAYRTNIAAWVFVVAAGAAVAIALFTISFQSVKAALMNPVKSLRAES</sequence>
<evidence type="ECO:0000256" key="5">
    <source>
        <dbReference type="ARBA" id="ARBA00023136"/>
    </source>
</evidence>
<evidence type="ECO:0000313" key="9">
    <source>
        <dbReference type="EMBL" id="MET6998957.1"/>
    </source>
</evidence>
<comment type="caution">
    <text evidence="9">The sequence shown here is derived from an EMBL/GenBank/DDBJ whole genome shotgun (WGS) entry which is preliminary data.</text>
</comment>
<feature type="transmembrane region" description="Helical" evidence="6">
    <location>
        <begin position="279"/>
        <end position="301"/>
    </location>
</feature>
<dbReference type="EMBL" id="JBEXAC010000002">
    <property type="protein sequence ID" value="MET6998957.1"/>
    <property type="molecule type" value="Genomic_DNA"/>
</dbReference>
<evidence type="ECO:0000259" key="7">
    <source>
        <dbReference type="Pfam" id="PF02687"/>
    </source>
</evidence>
<dbReference type="PANTHER" id="PTHR30572:SF18">
    <property type="entry name" value="ABC-TYPE MACROLIDE FAMILY EXPORT SYSTEM PERMEASE COMPONENT 2"/>
    <property type="match status" value="1"/>
</dbReference>
<protein>
    <submittedName>
        <fullName evidence="9">ABC transporter permease</fullName>
    </submittedName>
</protein>
<dbReference type="Proteomes" id="UP001549749">
    <property type="component" value="Unassembled WGS sequence"/>
</dbReference>
<organism evidence="9 10">
    <name type="scientific">Chitinophaga defluvii</name>
    <dbReference type="NCBI Taxonomy" id="3163343"/>
    <lineage>
        <taxon>Bacteria</taxon>
        <taxon>Pseudomonadati</taxon>
        <taxon>Bacteroidota</taxon>
        <taxon>Chitinophagia</taxon>
        <taxon>Chitinophagales</taxon>
        <taxon>Chitinophagaceae</taxon>
        <taxon>Chitinophaga</taxon>
    </lineage>
</organism>
<dbReference type="PANTHER" id="PTHR30572">
    <property type="entry name" value="MEMBRANE COMPONENT OF TRANSPORTER-RELATED"/>
    <property type="match status" value="1"/>
</dbReference>
<feature type="domain" description="ABC3 transporter permease C-terminal" evidence="7">
    <location>
        <begin position="677"/>
        <end position="789"/>
    </location>
</feature>
<dbReference type="InterPro" id="IPR050250">
    <property type="entry name" value="Macrolide_Exporter_MacB"/>
</dbReference>
<feature type="transmembrane region" description="Helical" evidence="6">
    <location>
        <begin position="726"/>
        <end position="746"/>
    </location>
</feature>
<feature type="transmembrane region" description="Helical" evidence="6">
    <location>
        <begin position="758"/>
        <end position="778"/>
    </location>
</feature>
<dbReference type="Pfam" id="PF12704">
    <property type="entry name" value="MacB_PCD"/>
    <property type="match status" value="2"/>
</dbReference>
<evidence type="ECO:0000259" key="8">
    <source>
        <dbReference type="Pfam" id="PF12704"/>
    </source>
</evidence>
<dbReference type="Pfam" id="PF02687">
    <property type="entry name" value="FtsX"/>
    <property type="match status" value="2"/>
</dbReference>
<dbReference type="RefSeq" id="WP_354661524.1">
    <property type="nucleotide sequence ID" value="NZ_JBEXAC010000002.1"/>
</dbReference>
<feature type="transmembrane region" description="Helical" evidence="6">
    <location>
        <begin position="21"/>
        <end position="41"/>
    </location>
</feature>
<feature type="transmembrane region" description="Helical" evidence="6">
    <location>
        <begin position="421"/>
        <end position="442"/>
    </location>
</feature>
<feature type="domain" description="MacB-like periplasmic core" evidence="8">
    <location>
        <begin position="20"/>
        <end position="232"/>
    </location>
</feature>
<feature type="domain" description="MacB-like periplasmic core" evidence="8">
    <location>
        <begin position="431"/>
        <end position="619"/>
    </location>
</feature>
<reference evidence="9 10" key="1">
    <citation type="submission" date="2024-06" db="EMBL/GenBank/DDBJ databases">
        <title>Chitinophaga defluvii sp. nov., isolated from municipal sewage.</title>
        <authorList>
            <person name="Zhang L."/>
        </authorList>
    </citation>
    <scope>NUCLEOTIDE SEQUENCE [LARGE SCALE GENOMIC DNA]</scope>
    <source>
        <strain evidence="9 10">H8</strain>
    </source>
</reference>
<evidence type="ECO:0000256" key="4">
    <source>
        <dbReference type="ARBA" id="ARBA00022989"/>
    </source>
</evidence>